<evidence type="ECO:0000313" key="4">
    <source>
        <dbReference type="Proteomes" id="UP000251617"/>
    </source>
</evidence>
<dbReference type="RefSeq" id="WP_112899152.1">
    <property type="nucleotide sequence ID" value="NZ_CP030750.1"/>
</dbReference>
<keyword evidence="1" id="KW-0464">Manganese</keyword>
<dbReference type="InterPro" id="IPR000891">
    <property type="entry name" value="PYR_CT"/>
</dbReference>
<name>A0AAD0LDJ9_PSEPU</name>
<feature type="domain" description="Pyruvate carboxyltransferase" evidence="2">
    <location>
        <begin position="8"/>
        <end position="277"/>
    </location>
</feature>
<dbReference type="InterPro" id="IPR050073">
    <property type="entry name" value="2-IPM_HCS-like"/>
</dbReference>
<dbReference type="AlphaFoldDB" id="A0AAD0LDJ9"/>
<reference evidence="3 4" key="1">
    <citation type="submission" date="2018-06" db="EMBL/GenBank/DDBJ databases">
        <title>The genome of Pseudomonas putida NX-1, a lignin degrader.</title>
        <authorList>
            <person name="Xu Z."/>
        </authorList>
    </citation>
    <scope>NUCLEOTIDE SEQUENCE [LARGE SCALE GENOMIC DNA]</scope>
    <source>
        <strain evidence="3 4">NX-1</strain>
    </source>
</reference>
<sequence length="340" mass="37193">MTGRKQSFVLMDCTLRDGGFQTDWRFSDAMARQYFDTCHAMGVDMVELGYLNLAAPGTPVAMGSYKALPESLSEQQRELVKPGTLRAAVMIDAWRILDLPTHEVAQVILSAVARAPFRIEVLRIAAMSSQLDASFALAQVLAESDLAVMINLMQVAELSPEQLAHDLRGLGQVPIQAFYFADSFGRMLPEQVHRVLRQAGELTDLPLGFHAHDNYGLAVANTHAALQAGARYVDGTFAGIGRGAGNAPTETLALLKPGQQEMASCERFLAEHIEPLRQEASWGYSPTYRCQAKHNVHPTYAQKLFEGAPLSALERIDILGRIAGHAGAGKYDPSILNHYM</sequence>
<dbReference type="Pfam" id="PF00682">
    <property type="entry name" value="HMGL-like"/>
    <property type="match status" value="1"/>
</dbReference>
<dbReference type="PANTHER" id="PTHR10277">
    <property type="entry name" value="HOMOCITRATE SYNTHASE-RELATED"/>
    <property type="match status" value="1"/>
</dbReference>
<gene>
    <name evidence="3" type="ORF">C1S65_22270</name>
</gene>
<evidence type="ECO:0000256" key="1">
    <source>
        <dbReference type="ARBA" id="ARBA00023211"/>
    </source>
</evidence>
<dbReference type="SUPFAM" id="SSF51569">
    <property type="entry name" value="Aldolase"/>
    <property type="match status" value="1"/>
</dbReference>
<dbReference type="GO" id="GO:0009098">
    <property type="term" value="P:L-leucine biosynthetic process"/>
    <property type="evidence" value="ECO:0007669"/>
    <property type="project" value="TreeGrafter"/>
</dbReference>
<dbReference type="GO" id="GO:0003852">
    <property type="term" value="F:2-isopropylmalate synthase activity"/>
    <property type="evidence" value="ECO:0007669"/>
    <property type="project" value="TreeGrafter"/>
</dbReference>
<evidence type="ECO:0000259" key="2">
    <source>
        <dbReference type="PROSITE" id="PS50991"/>
    </source>
</evidence>
<dbReference type="Proteomes" id="UP000251617">
    <property type="component" value="Chromosome"/>
</dbReference>
<dbReference type="Gene3D" id="3.20.20.70">
    <property type="entry name" value="Aldolase class I"/>
    <property type="match status" value="1"/>
</dbReference>
<organism evidence="3 4">
    <name type="scientific">Pseudomonas putida</name>
    <name type="common">Arthrobacter siderocapsulatus</name>
    <dbReference type="NCBI Taxonomy" id="303"/>
    <lineage>
        <taxon>Bacteria</taxon>
        <taxon>Pseudomonadati</taxon>
        <taxon>Pseudomonadota</taxon>
        <taxon>Gammaproteobacteria</taxon>
        <taxon>Pseudomonadales</taxon>
        <taxon>Pseudomonadaceae</taxon>
        <taxon>Pseudomonas</taxon>
    </lineage>
</organism>
<protein>
    <submittedName>
        <fullName evidence="3">Homocitrate synthase</fullName>
    </submittedName>
</protein>
<dbReference type="EMBL" id="CP030750">
    <property type="protein sequence ID" value="AXA26709.1"/>
    <property type="molecule type" value="Genomic_DNA"/>
</dbReference>
<accession>A0AAD0LDJ9</accession>
<dbReference type="InterPro" id="IPR013785">
    <property type="entry name" value="Aldolase_TIM"/>
</dbReference>
<dbReference type="PROSITE" id="PS50991">
    <property type="entry name" value="PYR_CT"/>
    <property type="match status" value="1"/>
</dbReference>
<proteinExistence type="predicted"/>
<evidence type="ECO:0000313" key="3">
    <source>
        <dbReference type="EMBL" id="AXA26709.1"/>
    </source>
</evidence>
<dbReference type="PANTHER" id="PTHR10277:SF9">
    <property type="entry name" value="2-ISOPROPYLMALATE SYNTHASE 1, CHLOROPLASTIC-RELATED"/>
    <property type="match status" value="1"/>
</dbReference>